<evidence type="ECO:0000313" key="2">
    <source>
        <dbReference type="EMBL" id="CAJ1974404.1"/>
    </source>
</evidence>
<dbReference type="EMBL" id="OY731406">
    <property type="protein sequence ID" value="CAJ1974404.1"/>
    <property type="molecule type" value="Genomic_DNA"/>
</dbReference>
<protein>
    <submittedName>
        <fullName evidence="2">Uncharacterized protein</fullName>
    </submittedName>
</protein>
<evidence type="ECO:0000256" key="1">
    <source>
        <dbReference type="SAM" id="MobiDB-lite"/>
    </source>
</evidence>
<feature type="region of interest" description="Disordered" evidence="1">
    <location>
        <begin position="88"/>
        <end position="116"/>
    </location>
</feature>
<sequence length="116" mass="12364">MDMPAYMTCDPGFMLCSEEVKSNLIFSAPSDSLFFPTTVIKVATNNVSLSISSHSHVHTISSLFLPLNFISASSHFTFSVSSISAKSPNLSSISEMPSEPPTPTLASASATHHLLT</sequence>
<dbReference type="AlphaFoldDB" id="A0AA86T0I8"/>
<reference evidence="2" key="1">
    <citation type="submission" date="2023-10" db="EMBL/GenBank/DDBJ databases">
        <authorList>
            <person name="Domelevo Entfellner J.-B."/>
        </authorList>
    </citation>
    <scope>NUCLEOTIDE SEQUENCE</scope>
</reference>
<keyword evidence="3" id="KW-1185">Reference proteome</keyword>
<name>A0AA86T0I8_9FABA</name>
<accession>A0AA86T0I8</accession>
<dbReference type="Proteomes" id="UP001189624">
    <property type="component" value="Chromosome 9"/>
</dbReference>
<proteinExistence type="predicted"/>
<dbReference type="Gramene" id="rna-AYBTSS11_LOCUS26481">
    <property type="protein sequence ID" value="CAJ1974404.1"/>
    <property type="gene ID" value="gene-AYBTSS11_LOCUS26481"/>
</dbReference>
<organism evidence="2 3">
    <name type="scientific">Sphenostylis stenocarpa</name>
    <dbReference type="NCBI Taxonomy" id="92480"/>
    <lineage>
        <taxon>Eukaryota</taxon>
        <taxon>Viridiplantae</taxon>
        <taxon>Streptophyta</taxon>
        <taxon>Embryophyta</taxon>
        <taxon>Tracheophyta</taxon>
        <taxon>Spermatophyta</taxon>
        <taxon>Magnoliopsida</taxon>
        <taxon>eudicotyledons</taxon>
        <taxon>Gunneridae</taxon>
        <taxon>Pentapetalae</taxon>
        <taxon>rosids</taxon>
        <taxon>fabids</taxon>
        <taxon>Fabales</taxon>
        <taxon>Fabaceae</taxon>
        <taxon>Papilionoideae</taxon>
        <taxon>50 kb inversion clade</taxon>
        <taxon>NPAAA clade</taxon>
        <taxon>indigoferoid/millettioid clade</taxon>
        <taxon>Phaseoleae</taxon>
        <taxon>Sphenostylis</taxon>
    </lineage>
</organism>
<evidence type="ECO:0000313" key="3">
    <source>
        <dbReference type="Proteomes" id="UP001189624"/>
    </source>
</evidence>
<gene>
    <name evidence="2" type="ORF">AYBTSS11_LOCUS26481</name>
</gene>